<dbReference type="KEGG" id="fgi:OP10G_3972"/>
<proteinExistence type="predicted"/>
<dbReference type="SUPFAM" id="SSF141694">
    <property type="entry name" value="AF2212/PG0164-like"/>
    <property type="match status" value="1"/>
</dbReference>
<gene>
    <name evidence="1" type="ORF">OP10G_3972</name>
</gene>
<dbReference type="OrthoDB" id="9808666at2"/>
<dbReference type="HOGENOM" id="CLU_154638_1_1_0"/>
<evidence type="ECO:0000313" key="1">
    <source>
        <dbReference type="EMBL" id="AIE87340.1"/>
    </source>
</evidence>
<sequence length="102" mass="11061">MILEFGGEAIWWRGPAPFVFVPVPADLSAEIKANSSRFTYGWGVIPAIVQIGDTEYTTSLFPKDGRYLVPVKVAVQKAEGVKVGDFVGIRLELVSASLPKGH</sequence>
<dbReference type="InterPro" id="IPR037079">
    <property type="entry name" value="AF2212/PG0164-like_sf"/>
</dbReference>
<name>A0A068NX26_FIMGI</name>
<reference evidence="1 2" key="1">
    <citation type="journal article" date="2014" name="PLoS ONE">
        <title>The first complete genome sequence of the class fimbriimonadia in the phylum armatimonadetes.</title>
        <authorList>
            <person name="Hu Z.Y."/>
            <person name="Wang Y.Z."/>
            <person name="Im W.T."/>
            <person name="Wang S.Y."/>
            <person name="Zhao G.P."/>
            <person name="Zheng H.J."/>
            <person name="Quan Z.X."/>
        </authorList>
    </citation>
    <scope>NUCLEOTIDE SEQUENCE [LARGE SCALE GENOMIC DNA]</scope>
    <source>
        <strain evidence="1">Gsoil 348</strain>
    </source>
</reference>
<dbReference type="eggNOG" id="ENOG5032ZPP">
    <property type="taxonomic scope" value="Bacteria"/>
</dbReference>
<dbReference type="RefSeq" id="WP_025228754.1">
    <property type="nucleotide sequence ID" value="NZ_CP007139.1"/>
</dbReference>
<dbReference type="AlphaFoldDB" id="A0A068NX26"/>
<dbReference type="Gene3D" id="2.40.30.100">
    <property type="entry name" value="AF2212/PG0164-like"/>
    <property type="match status" value="1"/>
</dbReference>
<organism evidence="1 2">
    <name type="scientific">Fimbriimonas ginsengisoli Gsoil 348</name>
    <dbReference type="NCBI Taxonomy" id="661478"/>
    <lineage>
        <taxon>Bacteria</taxon>
        <taxon>Bacillati</taxon>
        <taxon>Armatimonadota</taxon>
        <taxon>Fimbriimonadia</taxon>
        <taxon>Fimbriimonadales</taxon>
        <taxon>Fimbriimonadaceae</taxon>
        <taxon>Fimbriimonas</taxon>
    </lineage>
</organism>
<dbReference type="STRING" id="661478.OP10G_3972"/>
<protein>
    <recommendedName>
        <fullName evidence="3">DUF1905 domain-containing protein</fullName>
    </recommendedName>
</protein>
<dbReference type="EMBL" id="CP007139">
    <property type="protein sequence ID" value="AIE87340.1"/>
    <property type="molecule type" value="Genomic_DNA"/>
</dbReference>
<evidence type="ECO:0000313" key="2">
    <source>
        <dbReference type="Proteomes" id="UP000027982"/>
    </source>
</evidence>
<evidence type="ECO:0008006" key="3">
    <source>
        <dbReference type="Google" id="ProtNLM"/>
    </source>
</evidence>
<dbReference type="Proteomes" id="UP000027982">
    <property type="component" value="Chromosome"/>
</dbReference>
<dbReference type="InterPro" id="IPR015018">
    <property type="entry name" value="DUF1905"/>
</dbReference>
<keyword evidence="2" id="KW-1185">Reference proteome</keyword>
<accession>A0A068NX26</accession>
<dbReference type="Pfam" id="PF08922">
    <property type="entry name" value="DUF1905"/>
    <property type="match status" value="1"/>
</dbReference>